<dbReference type="GeneID" id="24437536"/>
<keyword evidence="3" id="KW-0547">Nucleotide-binding</keyword>
<reference evidence="9" key="1">
    <citation type="journal article" date="2006" name="PLoS Biol.">
        <title>Macronuclear genome sequence of the ciliate Tetrahymena thermophila, a model eukaryote.</title>
        <authorList>
            <person name="Eisen J.A."/>
            <person name="Coyne R.S."/>
            <person name="Wu M."/>
            <person name="Wu D."/>
            <person name="Thiagarajan M."/>
            <person name="Wortman J.R."/>
            <person name="Badger J.H."/>
            <person name="Ren Q."/>
            <person name="Amedeo P."/>
            <person name="Jones K.M."/>
            <person name="Tallon L.J."/>
            <person name="Delcher A.L."/>
            <person name="Salzberg S.L."/>
            <person name="Silva J.C."/>
            <person name="Haas B.J."/>
            <person name="Majoros W.H."/>
            <person name="Farzad M."/>
            <person name="Carlton J.M."/>
            <person name="Smith R.K. Jr."/>
            <person name="Garg J."/>
            <person name="Pearlman R.E."/>
            <person name="Karrer K.M."/>
            <person name="Sun L."/>
            <person name="Manning G."/>
            <person name="Elde N.C."/>
            <person name="Turkewitz A.P."/>
            <person name="Asai D.J."/>
            <person name="Wilkes D.E."/>
            <person name="Wang Y."/>
            <person name="Cai H."/>
            <person name="Collins K."/>
            <person name="Stewart B.A."/>
            <person name="Lee S.R."/>
            <person name="Wilamowska K."/>
            <person name="Weinberg Z."/>
            <person name="Ruzzo W.L."/>
            <person name="Wloga D."/>
            <person name="Gaertig J."/>
            <person name="Frankel J."/>
            <person name="Tsao C.-C."/>
            <person name="Gorovsky M.A."/>
            <person name="Keeling P.J."/>
            <person name="Waller R.F."/>
            <person name="Patron N.J."/>
            <person name="Cherry J.M."/>
            <person name="Stover N.A."/>
            <person name="Krieger C.J."/>
            <person name="del Toro C."/>
            <person name="Ryder H.F."/>
            <person name="Williamson S.C."/>
            <person name="Barbeau R.A."/>
            <person name="Hamilton E.P."/>
            <person name="Orias E."/>
        </authorList>
    </citation>
    <scope>NUCLEOTIDE SEQUENCE [LARGE SCALE GENOMIC DNA]</scope>
    <source>
        <strain evidence="9">SB210</strain>
    </source>
</reference>
<keyword evidence="9" id="KW-1185">Reference proteome</keyword>
<keyword evidence="1" id="KW-0723">Serine/threonine-protein kinase</keyword>
<evidence type="ECO:0000313" key="8">
    <source>
        <dbReference type="EMBL" id="EWS73019.1"/>
    </source>
</evidence>
<evidence type="ECO:0000259" key="7">
    <source>
        <dbReference type="PROSITE" id="PS50011"/>
    </source>
</evidence>
<dbReference type="KEGG" id="tet:TTHERM_000148839"/>
<dbReference type="InterPro" id="IPR008271">
    <property type="entry name" value="Ser/Thr_kinase_AS"/>
</dbReference>
<dbReference type="EMBL" id="GG662603">
    <property type="protein sequence ID" value="EWS73019.1"/>
    <property type="molecule type" value="Genomic_DNA"/>
</dbReference>
<dbReference type="SUPFAM" id="SSF56112">
    <property type="entry name" value="Protein kinase-like (PK-like)"/>
    <property type="match status" value="1"/>
</dbReference>
<dbReference type="GO" id="GO:0005524">
    <property type="term" value="F:ATP binding"/>
    <property type="evidence" value="ECO:0007669"/>
    <property type="project" value="UniProtKB-KW"/>
</dbReference>
<dbReference type="GO" id="GO:0007052">
    <property type="term" value="P:mitotic spindle organization"/>
    <property type="evidence" value="ECO:0007669"/>
    <property type="project" value="TreeGrafter"/>
</dbReference>
<dbReference type="PROSITE" id="PS50011">
    <property type="entry name" value="PROTEIN_KINASE_DOM"/>
    <property type="match status" value="1"/>
</dbReference>
<dbReference type="InterPro" id="IPR011009">
    <property type="entry name" value="Kinase-like_dom_sf"/>
</dbReference>
<dbReference type="GO" id="GO:0005634">
    <property type="term" value="C:nucleus"/>
    <property type="evidence" value="ECO:0007669"/>
    <property type="project" value="TreeGrafter"/>
</dbReference>
<dbReference type="GO" id="GO:0000922">
    <property type="term" value="C:spindle pole"/>
    <property type="evidence" value="ECO:0007669"/>
    <property type="project" value="TreeGrafter"/>
</dbReference>
<dbReference type="Pfam" id="PF00069">
    <property type="entry name" value="Pkinase"/>
    <property type="match status" value="1"/>
</dbReference>
<organism evidence="8 9">
    <name type="scientific">Tetrahymena thermophila (strain SB210)</name>
    <dbReference type="NCBI Taxonomy" id="312017"/>
    <lineage>
        <taxon>Eukaryota</taxon>
        <taxon>Sar</taxon>
        <taxon>Alveolata</taxon>
        <taxon>Ciliophora</taxon>
        <taxon>Intramacronucleata</taxon>
        <taxon>Oligohymenophorea</taxon>
        <taxon>Hymenostomatida</taxon>
        <taxon>Tetrahymenina</taxon>
        <taxon>Tetrahymenidae</taxon>
        <taxon>Tetrahymena</taxon>
    </lineage>
</organism>
<dbReference type="GO" id="GO:0005737">
    <property type="term" value="C:cytoplasm"/>
    <property type="evidence" value="ECO:0007669"/>
    <property type="project" value="TreeGrafter"/>
</dbReference>
<dbReference type="GO" id="GO:0004674">
    <property type="term" value="F:protein serine/threonine kinase activity"/>
    <property type="evidence" value="ECO:0007669"/>
    <property type="project" value="UniProtKB-KW"/>
</dbReference>
<keyword evidence="2" id="KW-0808">Transferase</keyword>
<proteinExistence type="predicted"/>
<gene>
    <name evidence="8" type="ORF">TTHERM_000148839</name>
</gene>
<evidence type="ECO:0000256" key="4">
    <source>
        <dbReference type="ARBA" id="ARBA00022777"/>
    </source>
</evidence>
<dbReference type="SMART" id="SM00220">
    <property type="entry name" value="S_TKc"/>
    <property type="match status" value="1"/>
</dbReference>
<dbReference type="InParanoid" id="W7XI57"/>
<feature type="compositionally biased region" description="Polar residues" evidence="6">
    <location>
        <begin position="344"/>
        <end position="359"/>
    </location>
</feature>
<sequence length="678" mass="80709">MSQLYKSQNKQINKEYIILEQIGQGSFCKVYKGVNKQQQLVAIKEINKQHASRLNQQMNLMIQEEIKVMKALQRHNCEHILKYIDSFEDTQNKYIVTELCKQETLLDKLQRQNSFSENEALYYFFQIKDAIYYMHYSKIAHRDIKLPNILFGLDNKIKLADFGFSKESLQEMEYQSILGTMTTVAPEVLMNKGYTLKADIFSLGQILSKMLFGAYLFLMQDFIQNFQYLQECIDQNLNRFCIEFQISDKTKYLLSQMLKVDPNKRIDILKITDLYPLGNYKQLSYLPQKQEQESMQNSSLSKKQQGQQQVRQIIRQNSIQIFDSQGSFGSKIQTPKGIIKSQNSFQQYQKQNSRQQLTKQETRSEVIQKHPINQNSIQNENPSFRQNSSIQAGQNQQFYQNKTKSEIKPQIKENTLAQSMSQQNKPKYSQVTSIQKQPVIKYQKYVENENSLKIQQSNLNNNSQNKVQKVTKVDKIQKLDEDQFIKQNEIFKQRQKEKEEFSNLIDYLDQLNQIQNFVQNQYTNKEYENQDDLKQCLTNYSLYLQQLQFTHLKKIYENKHPINENFKDLISNDFYNQKKKKLDERRKELYKTCLKINEKQISEQVTQDLKISKCNQKIKYYLHFFQKQIDDSEKKMEFKRINQYEIQNELEEYLLNMEQKKNINIQGTSLNGSVSKQY</sequence>
<evidence type="ECO:0000256" key="5">
    <source>
        <dbReference type="ARBA" id="ARBA00022840"/>
    </source>
</evidence>
<dbReference type="GO" id="GO:0000776">
    <property type="term" value="C:kinetochore"/>
    <property type="evidence" value="ECO:0007669"/>
    <property type="project" value="TreeGrafter"/>
</dbReference>
<evidence type="ECO:0000256" key="2">
    <source>
        <dbReference type="ARBA" id="ARBA00022679"/>
    </source>
</evidence>
<dbReference type="PANTHER" id="PTHR24345">
    <property type="entry name" value="SERINE/THREONINE-PROTEIN KINASE PLK"/>
    <property type="match status" value="1"/>
</dbReference>
<name>W7XI57_TETTS</name>
<dbReference type="Proteomes" id="UP000009168">
    <property type="component" value="Unassembled WGS sequence"/>
</dbReference>
<accession>W7XI57</accession>
<evidence type="ECO:0000313" key="9">
    <source>
        <dbReference type="Proteomes" id="UP000009168"/>
    </source>
</evidence>
<evidence type="ECO:0000256" key="3">
    <source>
        <dbReference type="ARBA" id="ARBA00022741"/>
    </source>
</evidence>
<evidence type="ECO:0000256" key="6">
    <source>
        <dbReference type="SAM" id="MobiDB-lite"/>
    </source>
</evidence>
<dbReference type="InterPro" id="IPR000719">
    <property type="entry name" value="Prot_kinase_dom"/>
</dbReference>
<dbReference type="RefSeq" id="XP_012654416.1">
    <property type="nucleotide sequence ID" value="XM_012798962.1"/>
</dbReference>
<dbReference type="AlphaFoldDB" id="W7XI57"/>
<evidence type="ECO:0000256" key="1">
    <source>
        <dbReference type="ARBA" id="ARBA00022527"/>
    </source>
</evidence>
<dbReference type="PANTHER" id="PTHR24345:SF0">
    <property type="entry name" value="CELL CYCLE SERINE_THREONINE-PROTEIN KINASE CDC5_MSD2"/>
    <property type="match status" value="1"/>
</dbReference>
<protein>
    <submittedName>
        <fullName evidence="8">Serine/Threonine kinase domain protein</fullName>
    </submittedName>
</protein>
<feature type="region of interest" description="Disordered" evidence="6">
    <location>
        <begin position="344"/>
        <end position="392"/>
    </location>
</feature>
<dbReference type="OrthoDB" id="5337378at2759"/>
<dbReference type="PROSITE" id="PS00108">
    <property type="entry name" value="PROTEIN_KINASE_ST"/>
    <property type="match status" value="1"/>
</dbReference>
<keyword evidence="5" id="KW-0067">ATP-binding</keyword>
<keyword evidence="4 8" id="KW-0418">Kinase</keyword>
<feature type="compositionally biased region" description="Polar residues" evidence="6">
    <location>
        <begin position="371"/>
        <end position="392"/>
    </location>
</feature>
<dbReference type="Gene3D" id="1.10.510.10">
    <property type="entry name" value="Transferase(Phosphotransferase) domain 1"/>
    <property type="match status" value="1"/>
</dbReference>
<dbReference type="STRING" id="312017.W7XI57"/>
<feature type="domain" description="Protein kinase" evidence="7">
    <location>
        <begin position="16"/>
        <end position="278"/>
    </location>
</feature>